<dbReference type="CTD" id="26524"/>
<evidence type="ECO:0000259" key="25">
    <source>
        <dbReference type="PROSITE" id="PS50030"/>
    </source>
</evidence>
<dbReference type="GO" id="GO:0005634">
    <property type="term" value="C:nucleus"/>
    <property type="evidence" value="ECO:0007669"/>
    <property type="project" value="TreeGrafter"/>
</dbReference>
<reference evidence="26 27" key="1">
    <citation type="journal article" date="2011" name="Genome Biol. Evol.">
        <title>Integration of the genetic map and genome assembly of fugu facilitates insights into distinct features of genome evolution in teleosts and mammals.</title>
        <authorList>
            <person name="Kai W."/>
            <person name="Kikuchi K."/>
            <person name="Tohari S."/>
            <person name="Chew A.K."/>
            <person name="Tay A."/>
            <person name="Fujiwara A."/>
            <person name="Hosoya S."/>
            <person name="Suetake H."/>
            <person name="Naruse K."/>
            <person name="Brenner S."/>
            <person name="Suzuki Y."/>
            <person name="Venkatesh B."/>
        </authorList>
    </citation>
    <scope>NUCLEOTIDE SEQUENCE [LARGE SCALE GENOMIC DNA]</scope>
</reference>
<dbReference type="KEGG" id="tru:101072449"/>
<comment type="subcellular location">
    <subcellularLocation>
        <location evidence="3">Cytoplasm</location>
        <location evidence="3">Cytoskeleton</location>
        <location evidence="3">Microtubule organizing center</location>
        <location evidence="3">Centrosome</location>
    </subcellularLocation>
    <subcellularLocation>
        <location evidence="2">Cytoplasm</location>
        <location evidence="2">Cytoskeleton</location>
        <location evidence="2">Spindle</location>
    </subcellularLocation>
</comment>
<sequence length="1182" mass="129760">MRPKTFPAAPYVGNTRQRLQEIKEGLKQPAKLVSQALHGGSSRAEGSRGADCKSGKDAASRQQQLRPPQKFNNYQNALREIRRSLMPFANESGPSSGSGHPAGAGEVNRQMLQELVNAGCDQEMAVRALKQTGSRNIEAALEYISKMGYLDPRNELIVRVIKQTSPGKAGIPNSMDHRPSLEASGEAGAMPPYHQMGAPMYEGPAGYTPDGEISRPYMSSAPVMNYMMPPTSSAQGPAMGNPMGRPPTLGTYPAVMGSQGNPANTMYPPGAQQKNYPGSMEQHGPMMSYNVPGQPLQLQPQPPGGPVPGPHYDYSHARPHMMDPAGYGVKRTASFQNKMAPPPMAPPDNYVNMQGKGAMGQNVPGGGGAGGGGGYPANRYLPPHSHPRQASPTSHQVHLMSRSPGGVAAMGPDFSDIPQGLMTPSRASLNLDIYEHHWAGPPGPEGAPPGRQPQPQGPFRGEVRVPSRTNSFNSRSAGPNGVRPTLTAPPTAGKQDPSLGPPNTITAVTSPPIQQPVKSIRVMRPEPKTAVGPCHPGWMAAQTQDAGEPLAYMAEEPYPIEPAQEPRCPPPPYPKNLLMPGPTAEPGGLEAAGAMCGAQDIGNAAVRSTHGSGSGGSGKVEESHQVKEKTKMCKTDKTDKTVKDKKQIQTSPVPVRKNGRDEEKRESRIKTYSPFAFKFYMEQHIENVMKTYNQKLNRRLQLEQEMSKAGLSEAEQEQMRKMLNQKESNYNRLRRAKMDKSMFVKIKTLGIGAFGEVCLTRKVDTCALYAMKTLRKKDVLNRNQVAHVKAERDILAEADNEWVVRLYYSFQDRESLYFVMDYIPGGDMMSLLIRMGVFPEILACFYVAELTLAIESVHKMGFIHRDIKPDNILIDLDGHIKLTDFGLCTGFRWTHNSKYYQKGSHVRQDSMEPSDFWDDVSNCRCGDRLMTLEQRANRQHQRCLAHSLVGTPNYIAPEVLLRKGYTQLCDWWSVGVILFEMLVGQPPFLAPTPTETQIKVINWESTLQVPAQVKLSPEAIDIIGRLCCSAEDRLGANGAGEIKAHPFFSQTDFSSNLRQQPAPYRPKIAHPMDTSNFDPVEEEGGPGAWSDSGDSTRTLDMLCSPQGKHPEHAFYEFTFRRFFDDNGCPFRYPKPPEACEASPHMTGAGCLGPEEEDEQEEQDTEDEEEDGEQGEGCEPVYV</sequence>
<dbReference type="Pfam" id="PF00627">
    <property type="entry name" value="UBA"/>
    <property type="match status" value="1"/>
</dbReference>
<dbReference type="InterPro" id="IPR011009">
    <property type="entry name" value="Kinase-like_dom_sf"/>
</dbReference>
<accession>A0A3B5KKX5</accession>
<dbReference type="GO" id="GO:0004674">
    <property type="term" value="F:protein serine/threonine kinase activity"/>
    <property type="evidence" value="ECO:0007669"/>
    <property type="project" value="UniProtKB-KW"/>
</dbReference>
<dbReference type="GO" id="GO:0035329">
    <property type="term" value="P:hippo signaling"/>
    <property type="evidence" value="ECO:0007669"/>
    <property type="project" value="UniProtKB-ARBA"/>
</dbReference>
<dbReference type="Pfam" id="PF00069">
    <property type="entry name" value="Pkinase"/>
    <property type="match status" value="2"/>
</dbReference>
<comment type="catalytic activity">
    <reaction evidence="19">
        <text>L-threonyl-[protein] + ATP = O-phospho-L-threonyl-[protein] + ADP + H(+)</text>
        <dbReference type="Rhea" id="RHEA:46608"/>
        <dbReference type="Rhea" id="RHEA-COMP:11060"/>
        <dbReference type="Rhea" id="RHEA-COMP:11605"/>
        <dbReference type="ChEBI" id="CHEBI:15378"/>
        <dbReference type="ChEBI" id="CHEBI:30013"/>
        <dbReference type="ChEBI" id="CHEBI:30616"/>
        <dbReference type="ChEBI" id="CHEBI:61977"/>
        <dbReference type="ChEBI" id="CHEBI:456216"/>
        <dbReference type="EC" id="2.7.11.1"/>
    </reaction>
</comment>
<feature type="coiled-coil region" evidence="22">
    <location>
        <begin position="685"/>
        <end position="736"/>
    </location>
</feature>
<feature type="compositionally biased region" description="Polar residues" evidence="23">
    <location>
        <begin position="60"/>
        <end position="72"/>
    </location>
</feature>
<feature type="binding site" evidence="21">
    <location>
        <position position="772"/>
    </location>
    <ligand>
        <name>ATP</name>
        <dbReference type="ChEBI" id="CHEBI:30616"/>
    </ligand>
</feature>
<protein>
    <recommendedName>
        <fullName evidence="5">non-specific serine/threonine protein kinase</fullName>
        <ecNumber evidence="5">2.7.11.1</ecNumber>
    </recommendedName>
</protein>
<keyword evidence="6" id="KW-0963">Cytoplasm</keyword>
<feature type="region of interest" description="Disordered" evidence="23">
    <location>
        <begin position="1073"/>
        <end position="1093"/>
    </location>
</feature>
<feature type="region of interest" description="Disordered" evidence="23">
    <location>
        <begin position="435"/>
        <end position="510"/>
    </location>
</feature>
<gene>
    <name evidence="26" type="primary">lats2</name>
</gene>
<evidence type="ECO:0000256" key="18">
    <source>
        <dbReference type="ARBA" id="ARBA00023306"/>
    </source>
</evidence>
<keyword evidence="8" id="KW-0597">Phosphoprotein</keyword>
<feature type="compositionally biased region" description="Basic and acidic residues" evidence="23">
    <location>
        <begin position="619"/>
        <end position="647"/>
    </location>
</feature>
<evidence type="ECO:0000256" key="9">
    <source>
        <dbReference type="ARBA" id="ARBA00022618"/>
    </source>
</evidence>
<dbReference type="STRING" id="31033.ENSTRUP00000054029"/>
<dbReference type="OMA" id="MEPSDSW"/>
<keyword evidence="10" id="KW-0808">Transferase</keyword>
<feature type="region of interest" description="Disordered" evidence="23">
    <location>
        <begin position="606"/>
        <end position="667"/>
    </location>
</feature>
<dbReference type="GO" id="GO:0046620">
    <property type="term" value="P:regulation of organ growth"/>
    <property type="evidence" value="ECO:0007669"/>
    <property type="project" value="TreeGrafter"/>
</dbReference>
<dbReference type="GO" id="GO:0051301">
    <property type="term" value="P:cell division"/>
    <property type="evidence" value="ECO:0007669"/>
    <property type="project" value="UniProtKB-KW"/>
</dbReference>
<feature type="region of interest" description="Disordered" evidence="23">
    <location>
        <begin position="364"/>
        <end position="406"/>
    </location>
</feature>
<evidence type="ECO:0000256" key="1">
    <source>
        <dbReference type="ARBA" id="ARBA00001946"/>
    </source>
</evidence>
<dbReference type="GO" id="GO:0046872">
    <property type="term" value="F:metal ion binding"/>
    <property type="evidence" value="ECO:0007669"/>
    <property type="project" value="UniProtKB-KW"/>
</dbReference>
<evidence type="ECO:0000256" key="19">
    <source>
        <dbReference type="ARBA" id="ARBA00047899"/>
    </source>
</evidence>
<evidence type="ECO:0000256" key="6">
    <source>
        <dbReference type="ARBA" id="ARBA00022490"/>
    </source>
</evidence>
<dbReference type="Proteomes" id="UP000005226">
    <property type="component" value="Chromosome 1"/>
</dbReference>
<dbReference type="InterPro" id="IPR000961">
    <property type="entry name" value="AGC-kinase_C"/>
</dbReference>
<feature type="compositionally biased region" description="Basic and acidic residues" evidence="23">
    <location>
        <begin position="658"/>
        <end position="667"/>
    </location>
</feature>
<dbReference type="InterPro" id="IPR008271">
    <property type="entry name" value="Ser/Thr_kinase_AS"/>
</dbReference>
<dbReference type="GO" id="GO:0000082">
    <property type="term" value="P:G1/S transition of mitotic cell cycle"/>
    <property type="evidence" value="ECO:0007669"/>
    <property type="project" value="TreeGrafter"/>
</dbReference>
<dbReference type="PANTHER" id="PTHR24356">
    <property type="entry name" value="SERINE/THREONINE-PROTEIN KINASE"/>
    <property type="match status" value="1"/>
</dbReference>
<evidence type="ECO:0000256" key="20">
    <source>
        <dbReference type="ARBA" id="ARBA00048679"/>
    </source>
</evidence>
<evidence type="ECO:0000256" key="8">
    <source>
        <dbReference type="ARBA" id="ARBA00022553"/>
    </source>
</evidence>
<dbReference type="FunFam" id="3.30.200.20:FF:000170">
    <property type="entry name" value="Non-specific serine/threonine protein kinase"/>
    <property type="match status" value="1"/>
</dbReference>
<evidence type="ECO:0000256" key="13">
    <source>
        <dbReference type="ARBA" id="ARBA00022776"/>
    </source>
</evidence>
<dbReference type="GO" id="GO:0043065">
    <property type="term" value="P:positive regulation of apoptotic process"/>
    <property type="evidence" value="ECO:0007669"/>
    <property type="project" value="TreeGrafter"/>
</dbReference>
<evidence type="ECO:0000256" key="23">
    <source>
        <dbReference type="SAM" id="MobiDB-lite"/>
    </source>
</evidence>
<feature type="compositionally biased region" description="Polar residues" evidence="23">
    <location>
        <begin position="501"/>
        <end position="510"/>
    </location>
</feature>
<dbReference type="Gene3D" id="3.30.200.20">
    <property type="entry name" value="Phosphorylase Kinase, domain 1"/>
    <property type="match status" value="1"/>
</dbReference>
<dbReference type="InterPro" id="IPR009060">
    <property type="entry name" value="UBA-like_sf"/>
</dbReference>
<dbReference type="Gene3D" id="1.10.8.10">
    <property type="entry name" value="DNA helicase RuvA subunit, C-terminal domain"/>
    <property type="match status" value="1"/>
</dbReference>
<keyword evidence="18" id="KW-0131">Cell cycle</keyword>
<comment type="cofactor">
    <cofactor evidence="1">
        <name>Mg(2+)</name>
        <dbReference type="ChEBI" id="CHEBI:18420"/>
    </cofactor>
</comment>
<dbReference type="OrthoDB" id="3638488at2759"/>
<keyword evidence="9" id="KW-0132">Cell division</keyword>
<reference evidence="26" key="3">
    <citation type="submission" date="2025-09" db="UniProtKB">
        <authorList>
            <consortium name="Ensembl"/>
        </authorList>
    </citation>
    <scope>IDENTIFICATION</scope>
</reference>
<evidence type="ECO:0000256" key="3">
    <source>
        <dbReference type="ARBA" id="ARBA00004300"/>
    </source>
</evidence>
<dbReference type="PROSITE" id="PS00107">
    <property type="entry name" value="PROTEIN_KINASE_ATP"/>
    <property type="match status" value="1"/>
</dbReference>
<feature type="compositionally biased region" description="Gly residues" evidence="23">
    <location>
        <begin position="364"/>
        <end position="375"/>
    </location>
</feature>
<feature type="region of interest" description="Disordered" evidence="23">
    <location>
        <begin position="23"/>
        <end position="72"/>
    </location>
</feature>
<comment type="similarity">
    <text evidence="4">Belongs to the protein kinase superfamily. AGC Ser/Thr protein kinase family.</text>
</comment>
<feature type="domain" description="Protein kinase" evidence="24">
    <location>
        <begin position="743"/>
        <end position="1048"/>
    </location>
</feature>
<feature type="compositionally biased region" description="Basic and acidic residues" evidence="23">
    <location>
        <begin position="45"/>
        <end position="59"/>
    </location>
</feature>
<proteinExistence type="inferred from homology"/>
<evidence type="ECO:0000313" key="26">
    <source>
        <dbReference type="Ensembl" id="ENSTRUP00000054029.1"/>
    </source>
</evidence>
<feature type="domain" description="UBA" evidence="25">
    <location>
        <begin position="106"/>
        <end position="147"/>
    </location>
</feature>
<dbReference type="GO" id="GO:0005524">
    <property type="term" value="F:ATP binding"/>
    <property type="evidence" value="ECO:0007669"/>
    <property type="project" value="UniProtKB-UniRule"/>
</dbReference>
<dbReference type="GO" id="GO:0030509">
    <property type="term" value="P:BMP signaling pathway"/>
    <property type="evidence" value="ECO:0007669"/>
    <property type="project" value="Ensembl"/>
</dbReference>
<comment type="catalytic activity">
    <reaction evidence="20">
        <text>L-seryl-[protein] + ATP = O-phospho-L-seryl-[protein] + ADP + H(+)</text>
        <dbReference type="Rhea" id="RHEA:17989"/>
        <dbReference type="Rhea" id="RHEA-COMP:9863"/>
        <dbReference type="Rhea" id="RHEA-COMP:11604"/>
        <dbReference type="ChEBI" id="CHEBI:15378"/>
        <dbReference type="ChEBI" id="CHEBI:29999"/>
        <dbReference type="ChEBI" id="CHEBI:30616"/>
        <dbReference type="ChEBI" id="CHEBI:83421"/>
        <dbReference type="ChEBI" id="CHEBI:456216"/>
        <dbReference type="EC" id="2.7.11.1"/>
    </reaction>
</comment>
<dbReference type="GO" id="GO:1900227">
    <property type="term" value="P:positive regulation of NLRP3 inflammasome complex assembly"/>
    <property type="evidence" value="ECO:0007669"/>
    <property type="project" value="UniProtKB-ARBA"/>
</dbReference>
<evidence type="ECO:0000256" key="14">
    <source>
        <dbReference type="ARBA" id="ARBA00022777"/>
    </source>
</evidence>
<keyword evidence="16" id="KW-0460">Magnesium</keyword>
<dbReference type="FunFam" id="1.10.510.10:FF:000086">
    <property type="entry name" value="Non-specific serine/threonine protein kinase"/>
    <property type="match status" value="1"/>
</dbReference>
<evidence type="ECO:0000256" key="21">
    <source>
        <dbReference type="PROSITE-ProRule" id="PRU10141"/>
    </source>
</evidence>
<organism evidence="26 27">
    <name type="scientific">Takifugu rubripes</name>
    <name type="common">Japanese pufferfish</name>
    <name type="synonym">Fugu rubripes</name>
    <dbReference type="NCBI Taxonomy" id="31033"/>
    <lineage>
        <taxon>Eukaryota</taxon>
        <taxon>Metazoa</taxon>
        <taxon>Chordata</taxon>
        <taxon>Craniata</taxon>
        <taxon>Vertebrata</taxon>
        <taxon>Euteleostomi</taxon>
        <taxon>Actinopterygii</taxon>
        <taxon>Neopterygii</taxon>
        <taxon>Teleostei</taxon>
        <taxon>Neoteleostei</taxon>
        <taxon>Acanthomorphata</taxon>
        <taxon>Eupercaria</taxon>
        <taxon>Tetraodontiformes</taxon>
        <taxon>Tetradontoidea</taxon>
        <taxon>Tetraodontidae</taxon>
        <taxon>Takifugu</taxon>
    </lineage>
</organism>
<name>A0A3B5KKX5_TAKRU</name>
<evidence type="ECO:0000256" key="12">
    <source>
        <dbReference type="ARBA" id="ARBA00022741"/>
    </source>
</evidence>
<dbReference type="GO" id="GO:0005813">
    <property type="term" value="C:centrosome"/>
    <property type="evidence" value="ECO:0007669"/>
    <property type="project" value="UniProtKB-SubCell"/>
</dbReference>
<dbReference type="InterPro" id="IPR015940">
    <property type="entry name" value="UBA"/>
</dbReference>
<feature type="region of interest" description="Disordered" evidence="23">
    <location>
        <begin position="1138"/>
        <end position="1182"/>
    </location>
</feature>
<evidence type="ECO:0000256" key="2">
    <source>
        <dbReference type="ARBA" id="ARBA00004186"/>
    </source>
</evidence>
<dbReference type="SUPFAM" id="SSF56112">
    <property type="entry name" value="Protein kinase-like (PK-like)"/>
    <property type="match status" value="1"/>
</dbReference>
<evidence type="ECO:0000256" key="11">
    <source>
        <dbReference type="ARBA" id="ARBA00022723"/>
    </source>
</evidence>
<dbReference type="GO" id="GO:0003139">
    <property type="term" value="P:secondary heart field specification"/>
    <property type="evidence" value="ECO:0007669"/>
    <property type="project" value="Ensembl"/>
</dbReference>
<dbReference type="PROSITE" id="PS50030">
    <property type="entry name" value="UBA"/>
    <property type="match status" value="1"/>
</dbReference>
<reference evidence="26" key="2">
    <citation type="submission" date="2025-08" db="UniProtKB">
        <authorList>
            <consortium name="Ensembl"/>
        </authorList>
    </citation>
    <scope>IDENTIFICATION</scope>
</reference>
<evidence type="ECO:0000256" key="22">
    <source>
        <dbReference type="SAM" id="Coils"/>
    </source>
</evidence>
<dbReference type="SMART" id="SM00220">
    <property type="entry name" value="S_TKc"/>
    <property type="match status" value="1"/>
</dbReference>
<evidence type="ECO:0000256" key="5">
    <source>
        <dbReference type="ARBA" id="ARBA00012513"/>
    </source>
</evidence>
<evidence type="ECO:0000259" key="24">
    <source>
        <dbReference type="PROSITE" id="PS50011"/>
    </source>
</evidence>
<evidence type="ECO:0000313" key="27">
    <source>
        <dbReference type="Proteomes" id="UP000005226"/>
    </source>
</evidence>
<dbReference type="AlphaFoldDB" id="A0A3B5KKX5"/>
<dbReference type="CDD" id="cd14398">
    <property type="entry name" value="UBA_LATS2"/>
    <property type="match status" value="1"/>
</dbReference>
<evidence type="ECO:0000256" key="16">
    <source>
        <dbReference type="ARBA" id="ARBA00022842"/>
    </source>
</evidence>
<dbReference type="GO" id="GO:0060027">
    <property type="term" value="P:convergent extension involved in gastrulation"/>
    <property type="evidence" value="ECO:0007669"/>
    <property type="project" value="Ensembl"/>
</dbReference>
<keyword evidence="27" id="KW-1185">Reference proteome</keyword>
<dbReference type="Gene3D" id="1.10.510.10">
    <property type="entry name" value="Transferase(Phosphotransferase) domain 1"/>
    <property type="match status" value="2"/>
</dbReference>
<keyword evidence="11" id="KW-0479">Metal-binding</keyword>
<keyword evidence="22" id="KW-0175">Coiled coil</keyword>
<dbReference type="PROSITE" id="PS50011">
    <property type="entry name" value="PROTEIN_KINASE_DOM"/>
    <property type="match status" value="1"/>
</dbReference>
<feature type="compositionally biased region" description="Pro residues" evidence="23">
    <location>
        <begin position="441"/>
        <end position="456"/>
    </location>
</feature>
<evidence type="ECO:0000256" key="10">
    <source>
        <dbReference type="ARBA" id="ARBA00022679"/>
    </source>
</evidence>
<dbReference type="CDD" id="cd21777">
    <property type="entry name" value="MobB_LATS2"/>
    <property type="match status" value="1"/>
</dbReference>
<evidence type="ECO:0000256" key="15">
    <source>
        <dbReference type="ARBA" id="ARBA00022840"/>
    </source>
</evidence>
<dbReference type="GeneID" id="101072449"/>
<dbReference type="SMART" id="SM00133">
    <property type="entry name" value="S_TK_X"/>
    <property type="match status" value="1"/>
</dbReference>
<keyword evidence="12 21" id="KW-0547">Nucleotide-binding</keyword>
<dbReference type="GeneTree" id="ENSGT00940000159161"/>
<keyword evidence="17" id="KW-0206">Cytoskeleton</keyword>
<evidence type="ECO:0000256" key="17">
    <source>
        <dbReference type="ARBA" id="ARBA00023212"/>
    </source>
</evidence>
<dbReference type="InterPro" id="IPR000719">
    <property type="entry name" value="Prot_kinase_dom"/>
</dbReference>
<dbReference type="FunFam" id="1.10.510.10:FF:000199">
    <property type="entry name" value="Non-specific serine/threonine protein kinase"/>
    <property type="match status" value="1"/>
</dbReference>
<feature type="compositionally biased region" description="Acidic residues" evidence="23">
    <location>
        <begin position="1153"/>
        <end position="1175"/>
    </location>
</feature>
<dbReference type="FunFam" id="1.10.8.10:FF:000029">
    <property type="entry name" value="Serine/threonine-protein kinase LATS1 isoform 1"/>
    <property type="match status" value="1"/>
</dbReference>
<evidence type="ECO:0000256" key="4">
    <source>
        <dbReference type="ARBA" id="ARBA00009903"/>
    </source>
</evidence>
<feature type="compositionally biased region" description="Polar residues" evidence="23">
    <location>
        <begin position="467"/>
        <end position="477"/>
    </location>
</feature>
<dbReference type="GO" id="GO:0000922">
    <property type="term" value="C:spindle pole"/>
    <property type="evidence" value="ECO:0007669"/>
    <property type="project" value="TreeGrafter"/>
</dbReference>
<keyword evidence="7" id="KW-0723">Serine/threonine-protein kinase</keyword>
<dbReference type="RefSeq" id="XP_003962214.1">
    <property type="nucleotide sequence ID" value="XM_003962165.3"/>
</dbReference>
<keyword evidence="15 21" id="KW-0067">ATP-binding</keyword>
<keyword evidence="14" id="KW-0418">Kinase</keyword>
<dbReference type="InParanoid" id="A0A3B5KKX5"/>
<dbReference type="PANTHER" id="PTHR24356:SF149">
    <property type="entry name" value="SERINE_THREONINE-PROTEIN KINASE LATS2"/>
    <property type="match status" value="1"/>
</dbReference>
<dbReference type="PROSITE" id="PS00108">
    <property type="entry name" value="PROTEIN_KINASE_ST"/>
    <property type="match status" value="1"/>
</dbReference>
<keyword evidence="13" id="KW-0498">Mitosis</keyword>
<dbReference type="InterPro" id="IPR050236">
    <property type="entry name" value="Ser_Thr_kinase_AGC"/>
</dbReference>
<evidence type="ECO:0000256" key="7">
    <source>
        <dbReference type="ARBA" id="ARBA00022527"/>
    </source>
</evidence>
<dbReference type="SUPFAM" id="SSF46934">
    <property type="entry name" value="UBA-like"/>
    <property type="match status" value="1"/>
</dbReference>
<dbReference type="Ensembl" id="ENSTRUT00000051611.2">
    <property type="protein sequence ID" value="ENSTRUP00000054029.1"/>
    <property type="gene ID" value="ENSTRUG00000021787.2"/>
</dbReference>
<dbReference type="InterPro" id="IPR017441">
    <property type="entry name" value="Protein_kinase_ATP_BS"/>
</dbReference>
<dbReference type="EC" id="2.7.11.1" evidence="5"/>